<dbReference type="RefSeq" id="WP_054620238.1">
    <property type="nucleotide sequence ID" value="NZ_CP022579.1"/>
</dbReference>
<dbReference type="InterPro" id="IPR011129">
    <property type="entry name" value="CSD"/>
</dbReference>
<feature type="transmembrane region" description="Helical" evidence="3">
    <location>
        <begin position="121"/>
        <end position="139"/>
    </location>
</feature>
<reference evidence="5 6" key="1">
    <citation type="submission" date="2017-07" db="EMBL/GenBank/DDBJ databases">
        <title>Complete genome sequence of Oryzomicrobium terrae TPP412.</title>
        <authorList>
            <person name="Chiu L.-W."/>
            <person name="Lo K.-J."/>
            <person name="Tsai Y.-M."/>
            <person name="Lin S.-S."/>
            <person name="Kuo C.-H."/>
            <person name="Liu C.-T."/>
        </authorList>
    </citation>
    <scope>NUCLEOTIDE SEQUENCE [LARGE SCALE GENOMIC DNA]</scope>
    <source>
        <strain evidence="5 6">TPP412</strain>
    </source>
</reference>
<evidence type="ECO:0000313" key="6">
    <source>
        <dbReference type="Proteomes" id="UP000323671"/>
    </source>
</evidence>
<evidence type="ECO:0000256" key="3">
    <source>
        <dbReference type="SAM" id="Phobius"/>
    </source>
</evidence>
<dbReference type="InterPro" id="IPR002059">
    <property type="entry name" value="CSP_DNA-bd"/>
</dbReference>
<dbReference type="GO" id="GO:0003730">
    <property type="term" value="F:mRNA 3'-UTR binding"/>
    <property type="evidence" value="ECO:0007669"/>
    <property type="project" value="TreeGrafter"/>
</dbReference>
<dbReference type="InterPro" id="IPR052069">
    <property type="entry name" value="Ca-reg_mRNA-binding_domain"/>
</dbReference>
<dbReference type="Pfam" id="PF06961">
    <property type="entry name" value="DUF1294"/>
    <property type="match status" value="1"/>
</dbReference>
<gene>
    <name evidence="5" type="ORF">OTERR_26290</name>
</gene>
<sequence length="213" mass="22692">MAQGTIERWVVERGFGFIAPEEGGEEVFAHIKAFAVRDPAPRPGARVRYRLVRDAQGRRRAEEVAYVGAAAAPHPARARPSPRSVPPRPGGGQGALWGRLVLGVAALAVLYGLVRSGALPGWAGAVLAGLSAVTFVAYGLDKGAAVRQGWRTAETRLHLLALLGGWPGALLAQALFRHKHRKTTFLAQFWVTVVLNVAALGFAIVQGPRLFLG</sequence>
<keyword evidence="6" id="KW-1185">Reference proteome</keyword>
<proteinExistence type="predicted"/>
<dbReference type="InterPro" id="IPR010718">
    <property type="entry name" value="DUF1294"/>
</dbReference>
<evidence type="ECO:0000256" key="2">
    <source>
        <dbReference type="RuleBase" id="RU000408"/>
    </source>
</evidence>
<feature type="transmembrane region" description="Helical" evidence="3">
    <location>
        <begin position="159"/>
        <end position="176"/>
    </location>
</feature>
<dbReference type="KEGG" id="otr:OTERR_26290"/>
<protein>
    <recommendedName>
        <fullName evidence="4">CSD domain-containing protein</fullName>
    </recommendedName>
</protein>
<accession>A0A5C1EBP6</accession>
<dbReference type="GO" id="GO:0043488">
    <property type="term" value="P:regulation of mRNA stability"/>
    <property type="evidence" value="ECO:0007669"/>
    <property type="project" value="TreeGrafter"/>
</dbReference>
<keyword evidence="3" id="KW-0812">Transmembrane</keyword>
<keyword evidence="3" id="KW-0472">Membrane</keyword>
<dbReference type="Proteomes" id="UP000323671">
    <property type="component" value="Chromosome"/>
</dbReference>
<dbReference type="PROSITE" id="PS00352">
    <property type="entry name" value="CSD_1"/>
    <property type="match status" value="1"/>
</dbReference>
<dbReference type="PANTHER" id="PTHR12962">
    <property type="entry name" value="CALCIUM-REGULATED HEAT STABLE PROTEIN CRHSP-24-RELATED"/>
    <property type="match status" value="1"/>
</dbReference>
<feature type="transmembrane region" description="Helical" evidence="3">
    <location>
        <begin position="185"/>
        <end position="205"/>
    </location>
</feature>
<keyword evidence="1" id="KW-0597">Phosphoprotein</keyword>
<dbReference type="PROSITE" id="PS51857">
    <property type="entry name" value="CSD_2"/>
    <property type="match status" value="1"/>
</dbReference>
<dbReference type="SMART" id="SM00357">
    <property type="entry name" value="CSP"/>
    <property type="match status" value="1"/>
</dbReference>
<dbReference type="Pfam" id="PF00313">
    <property type="entry name" value="CSD"/>
    <property type="match status" value="1"/>
</dbReference>
<feature type="transmembrane region" description="Helical" evidence="3">
    <location>
        <begin position="96"/>
        <end position="114"/>
    </location>
</feature>
<dbReference type="InterPro" id="IPR019844">
    <property type="entry name" value="CSD_CS"/>
</dbReference>
<comment type="subcellular location">
    <subcellularLocation>
        <location evidence="2">Cytoplasm</location>
    </subcellularLocation>
</comment>
<name>A0A5C1EBP6_9RHOO</name>
<dbReference type="GO" id="GO:0005829">
    <property type="term" value="C:cytosol"/>
    <property type="evidence" value="ECO:0007669"/>
    <property type="project" value="UniProtKB-ARBA"/>
</dbReference>
<organism evidence="5 6">
    <name type="scientific">Oryzomicrobium terrae</name>
    <dbReference type="NCBI Taxonomy" id="1735038"/>
    <lineage>
        <taxon>Bacteria</taxon>
        <taxon>Pseudomonadati</taxon>
        <taxon>Pseudomonadota</taxon>
        <taxon>Betaproteobacteria</taxon>
        <taxon>Rhodocyclales</taxon>
        <taxon>Rhodocyclaceae</taxon>
        <taxon>Oryzomicrobium</taxon>
    </lineage>
</organism>
<evidence type="ECO:0000259" key="4">
    <source>
        <dbReference type="PROSITE" id="PS51857"/>
    </source>
</evidence>
<dbReference type="PANTHER" id="PTHR12962:SF1">
    <property type="entry name" value="COLD SHOCK DOMAIN-CONTAINING PROTEIN CG9705"/>
    <property type="match status" value="1"/>
</dbReference>
<dbReference type="EMBL" id="CP022579">
    <property type="protein sequence ID" value="QEL66105.1"/>
    <property type="molecule type" value="Genomic_DNA"/>
</dbReference>
<dbReference type="AlphaFoldDB" id="A0A5C1EBP6"/>
<evidence type="ECO:0000256" key="1">
    <source>
        <dbReference type="ARBA" id="ARBA00022553"/>
    </source>
</evidence>
<dbReference type="Gene3D" id="2.40.50.140">
    <property type="entry name" value="Nucleic acid-binding proteins"/>
    <property type="match status" value="1"/>
</dbReference>
<keyword evidence="3" id="KW-1133">Transmembrane helix</keyword>
<dbReference type="SUPFAM" id="SSF50249">
    <property type="entry name" value="Nucleic acid-binding proteins"/>
    <property type="match status" value="1"/>
</dbReference>
<feature type="domain" description="CSD" evidence="4">
    <location>
        <begin position="1"/>
        <end position="66"/>
    </location>
</feature>
<dbReference type="InterPro" id="IPR012340">
    <property type="entry name" value="NA-bd_OB-fold"/>
</dbReference>
<evidence type="ECO:0000313" key="5">
    <source>
        <dbReference type="EMBL" id="QEL66105.1"/>
    </source>
</evidence>